<evidence type="ECO:0000256" key="1">
    <source>
        <dbReference type="SAM" id="MobiDB-lite"/>
    </source>
</evidence>
<organism evidence="2 3">
    <name type="scientific">Cucumis sativus</name>
    <name type="common">Cucumber</name>
    <dbReference type="NCBI Taxonomy" id="3659"/>
    <lineage>
        <taxon>Eukaryota</taxon>
        <taxon>Viridiplantae</taxon>
        <taxon>Streptophyta</taxon>
        <taxon>Embryophyta</taxon>
        <taxon>Tracheophyta</taxon>
        <taxon>Spermatophyta</taxon>
        <taxon>Magnoliopsida</taxon>
        <taxon>eudicotyledons</taxon>
        <taxon>Gunneridae</taxon>
        <taxon>Pentapetalae</taxon>
        <taxon>rosids</taxon>
        <taxon>fabids</taxon>
        <taxon>Cucurbitales</taxon>
        <taxon>Cucurbitaceae</taxon>
        <taxon>Benincaseae</taxon>
        <taxon>Cucumis</taxon>
    </lineage>
</organism>
<gene>
    <name evidence="2" type="ORF">Csa_7G132910</name>
</gene>
<keyword evidence="3" id="KW-1185">Reference proteome</keyword>
<evidence type="ECO:0000313" key="3">
    <source>
        <dbReference type="Proteomes" id="UP000029981"/>
    </source>
</evidence>
<dbReference type="EMBL" id="CM002928">
    <property type="protein sequence ID" value="KGN44043.1"/>
    <property type="molecule type" value="Genomic_DNA"/>
</dbReference>
<accession>A0A0A0K3I0</accession>
<reference evidence="2 3" key="1">
    <citation type="journal article" date="2009" name="Nat. Genet.">
        <title>The genome of the cucumber, Cucumis sativus L.</title>
        <authorList>
            <person name="Huang S."/>
            <person name="Li R."/>
            <person name="Zhang Z."/>
            <person name="Li L."/>
            <person name="Gu X."/>
            <person name="Fan W."/>
            <person name="Lucas W.J."/>
            <person name="Wang X."/>
            <person name="Xie B."/>
            <person name="Ni P."/>
            <person name="Ren Y."/>
            <person name="Zhu H."/>
            <person name="Li J."/>
            <person name="Lin K."/>
            <person name="Jin W."/>
            <person name="Fei Z."/>
            <person name="Li G."/>
            <person name="Staub J."/>
            <person name="Kilian A."/>
            <person name="van der Vossen E.A."/>
            <person name="Wu Y."/>
            <person name="Guo J."/>
            <person name="He J."/>
            <person name="Jia Z."/>
            <person name="Ren Y."/>
            <person name="Tian G."/>
            <person name="Lu Y."/>
            <person name="Ruan J."/>
            <person name="Qian W."/>
            <person name="Wang M."/>
            <person name="Huang Q."/>
            <person name="Li B."/>
            <person name="Xuan Z."/>
            <person name="Cao J."/>
            <person name="Asan"/>
            <person name="Wu Z."/>
            <person name="Zhang J."/>
            <person name="Cai Q."/>
            <person name="Bai Y."/>
            <person name="Zhao B."/>
            <person name="Han Y."/>
            <person name="Li Y."/>
            <person name="Li X."/>
            <person name="Wang S."/>
            <person name="Shi Q."/>
            <person name="Liu S."/>
            <person name="Cho W.K."/>
            <person name="Kim J.Y."/>
            <person name="Xu Y."/>
            <person name="Heller-Uszynska K."/>
            <person name="Miao H."/>
            <person name="Cheng Z."/>
            <person name="Zhang S."/>
            <person name="Wu J."/>
            <person name="Yang Y."/>
            <person name="Kang H."/>
            <person name="Li M."/>
            <person name="Liang H."/>
            <person name="Ren X."/>
            <person name="Shi Z."/>
            <person name="Wen M."/>
            <person name="Jian M."/>
            <person name="Yang H."/>
            <person name="Zhang G."/>
            <person name="Yang Z."/>
            <person name="Chen R."/>
            <person name="Liu S."/>
            <person name="Li J."/>
            <person name="Ma L."/>
            <person name="Liu H."/>
            <person name="Zhou Y."/>
            <person name="Zhao J."/>
            <person name="Fang X."/>
            <person name="Li G."/>
            <person name="Fang L."/>
            <person name="Li Y."/>
            <person name="Liu D."/>
            <person name="Zheng H."/>
            <person name="Zhang Y."/>
            <person name="Qin N."/>
            <person name="Li Z."/>
            <person name="Yang G."/>
            <person name="Yang S."/>
            <person name="Bolund L."/>
            <person name="Kristiansen K."/>
            <person name="Zheng H."/>
            <person name="Li S."/>
            <person name="Zhang X."/>
            <person name="Yang H."/>
            <person name="Wang J."/>
            <person name="Sun R."/>
            <person name="Zhang B."/>
            <person name="Jiang S."/>
            <person name="Wang J."/>
            <person name="Du Y."/>
            <person name="Li S."/>
        </authorList>
    </citation>
    <scope>NUCLEOTIDE SEQUENCE [LARGE SCALE GENOMIC DNA]</scope>
    <source>
        <strain evidence="3">cv. 9930</strain>
    </source>
</reference>
<feature type="region of interest" description="Disordered" evidence="1">
    <location>
        <begin position="46"/>
        <end position="66"/>
    </location>
</feature>
<proteinExistence type="predicted"/>
<name>A0A0A0K3I0_CUCSA</name>
<evidence type="ECO:0000313" key="2">
    <source>
        <dbReference type="EMBL" id="KGN44043.1"/>
    </source>
</evidence>
<dbReference type="Proteomes" id="UP000029981">
    <property type="component" value="Chromosome 7"/>
</dbReference>
<reference evidence="2 3" key="2">
    <citation type="journal article" date="2009" name="PLoS ONE">
        <title>An integrated genetic and cytogenetic map of the cucumber genome.</title>
        <authorList>
            <person name="Ren Y."/>
            <person name="Zhang Z."/>
            <person name="Liu J."/>
            <person name="Staub J.E."/>
            <person name="Han Y."/>
            <person name="Cheng Z."/>
            <person name="Li X."/>
            <person name="Lu J."/>
            <person name="Miao H."/>
            <person name="Kang H."/>
            <person name="Xie B."/>
            <person name="Gu X."/>
            <person name="Wang X."/>
            <person name="Du Y."/>
            <person name="Jin W."/>
            <person name="Huang S."/>
        </authorList>
    </citation>
    <scope>NUCLEOTIDE SEQUENCE [LARGE SCALE GENOMIC DNA]</scope>
    <source>
        <strain evidence="3">cv. 9930</strain>
    </source>
</reference>
<reference evidence="2 3" key="4">
    <citation type="journal article" date="2011" name="BMC Genomics">
        <title>RNA-Seq improves annotation of protein-coding genes in the cucumber genome.</title>
        <authorList>
            <person name="Li Z."/>
            <person name="Zhang Z."/>
            <person name="Yan P."/>
            <person name="Huang S."/>
            <person name="Fei Z."/>
            <person name="Lin K."/>
        </authorList>
    </citation>
    <scope>NUCLEOTIDE SEQUENCE [LARGE SCALE GENOMIC DNA]</scope>
    <source>
        <strain evidence="3">cv. 9930</strain>
    </source>
</reference>
<reference evidence="2 3" key="3">
    <citation type="journal article" date="2010" name="BMC Genomics">
        <title>Transcriptome sequencing and comparative analysis of cucumber flowers with different sex types.</title>
        <authorList>
            <person name="Guo S."/>
            <person name="Zheng Y."/>
            <person name="Joung J.G."/>
            <person name="Liu S."/>
            <person name="Zhang Z."/>
            <person name="Crasta O.R."/>
            <person name="Sobral B.W."/>
            <person name="Xu Y."/>
            <person name="Huang S."/>
            <person name="Fei Z."/>
        </authorList>
    </citation>
    <scope>NUCLEOTIDE SEQUENCE [LARGE SCALE GENOMIC DNA]</scope>
    <source>
        <strain evidence="3">cv. 9930</strain>
    </source>
</reference>
<dbReference type="Gramene" id="KGN44043">
    <property type="protein sequence ID" value="KGN44043"/>
    <property type="gene ID" value="Csa_7G132910"/>
</dbReference>
<sequence length="96" mass="10724">MSPSQSALDPPISNLDPDHIESNVLVITNITEEEVLCQTTIEDKILNEEGSAEKQEKSDKDEAQREHVELEIPDLIDSGFRDVLHNVIVVPMNVAF</sequence>
<protein>
    <submittedName>
        <fullName evidence="2">Uncharacterized protein</fullName>
    </submittedName>
</protein>
<dbReference type="AlphaFoldDB" id="A0A0A0K3I0"/>